<dbReference type="PANTHER" id="PTHR12714">
    <property type="entry name" value="PROTEIN-S ISOPRENYLCYSTEINE O-METHYLTRANSFERASE"/>
    <property type="match status" value="1"/>
</dbReference>
<dbReference type="OrthoDB" id="422086at2759"/>
<evidence type="ECO:0000256" key="9">
    <source>
        <dbReference type="ARBA" id="ARBA00022989"/>
    </source>
</evidence>
<dbReference type="STRING" id="70667.A0A183T296"/>
<feature type="transmembrane region" description="Helical" evidence="13">
    <location>
        <begin position="71"/>
        <end position="94"/>
    </location>
</feature>
<keyword evidence="5 13" id="KW-0489">Methyltransferase</keyword>
<evidence type="ECO:0000256" key="7">
    <source>
        <dbReference type="ARBA" id="ARBA00022691"/>
    </source>
</evidence>
<dbReference type="InterPro" id="IPR007269">
    <property type="entry name" value="ICMT_MeTrfase"/>
</dbReference>
<evidence type="ECO:0000313" key="15">
    <source>
        <dbReference type="Proteomes" id="UP000275846"/>
    </source>
</evidence>
<keyword evidence="8 13" id="KW-0812">Transmembrane</keyword>
<evidence type="ECO:0000256" key="3">
    <source>
        <dbReference type="ARBA" id="ARBA00009140"/>
    </source>
</evidence>
<evidence type="ECO:0000256" key="12">
    <source>
        <dbReference type="ARBA" id="ARBA00023656"/>
    </source>
</evidence>
<reference evidence="14 15" key="2">
    <citation type="submission" date="2018-11" db="EMBL/GenBank/DDBJ databases">
        <authorList>
            <consortium name="Pathogen Informatics"/>
        </authorList>
    </citation>
    <scope>NUCLEOTIDE SEQUENCE [LARGE SCALE GENOMIC DNA]</scope>
    <source>
        <strain evidence="14 15">NST_G2</strain>
    </source>
</reference>
<evidence type="ECO:0000256" key="1">
    <source>
        <dbReference type="ARBA" id="ARBA00001450"/>
    </source>
</evidence>
<dbReference type="PROSITE" id="PS51564">
    <property type="entry name" value="SAM_ICMT"/>
    <property type="match status" value="1"/>
</dbReference>
<dbReference type="Gene3D" id="1.20.120.1630">
    <property type="match status" value="1"/>
</dbReference>
<comment type="subcellular location">
    <subcellularLocation>
        <location evidence="13">Endoplasmic reticulum membrane</location>
        <topology evidence="13">Multi-pass membrane protein</topology>
    </subcellularLocation>
    <subcellularLocation>
        <location evidence="2">Membrane</location>
        <topology evidence="2">Multi-pass membrane protein</topology>
    </subcellularLocation>
</comment>
<evidence type="ECO:0000313" key="14">
    <source>
        <dbReference type="EMBL" id="VDL96980.1"/>
    </source>
</evidence>
<comment type="function">
    <text evidence="11">Catalyzes the post-translational methylation of isoprenylated C-terminal cysteine residues.</text>
</comment>
<feature type="transmembrane region" description="Helical" evidence="13">
    <location>
        <begin position="214"/>
        <end position="232"/>
    </location>
</feature>
<gene>
    <name evidence="14" type="ORF">SSLN_LOCUS10595</name>
</gene>
<comment type="similarity">
    <text evidence="3 13">Belongs to the class VI-like SAM-binding methyltransferase superfamily. Isoprenylcysteine carboxyl methyltransferase family.</text>
</comment>
<protein>
    <recommendedName>
        <fullName evidence="12 13">Protein-S-isoprenylcysteine O-methyltransferase</fullName>
        <ecNumber evidence="4 13">2.1.1.100</ecNumber>
    </recommendedName>
</protein>
<dbReference type="EMBL" id="UYSU01035972">
    <property type="protein sequence ID" value="VDL96980.1"/>
    <property type="molecule type" value="Genomic_DNA"/>
</dbReference>
<dbReference type="GO" id="GO:0032259">
    <property type="term" value="P:methylation"/>
    <property type="evidence" value="ECO:0007669"/>
    <property type="project" value="UniProtKB-KW"/>
</dbReference>
<keyword evidence="13" id="KW-0256">Endoplasmic reticulum</keyword>
<evidence type="ECO:0000256" key="10">
    <source>
        <dbReference type="ARBA" id="ARBA00023136"/>
    </source>
</evidence>
<keyword evidence="15" id="KW-1185">Reference proteome</keyword>
<evidence type="ECO:0000256" key="8">
    <source>
        <dbReference type="ARBA" id="ARBA00022692"/>
    </source>
</evidence>
<reference evidence="16" key="1">
    <citation type="submission" date="2016-06" db="UniProtKB">
        <authorList>
            <consortium name="WormBaseParasite"/>
        </authorList>
    </citation>
    <scope>IDENTIFICATION</scope>
</reference>
<feature type="transmembrane region" description="Helical" evidence="13">
    <location>
        <begin position="45"/>
        <end position="65"/>
    </location>
</feature>
<evidence type="ECO:0000256" key="13">
    <source>
        <dbReference type="RuleBase" id="RU362022"/>
    </source>
</evidence>
<evidence type="ECO:0000256" key="4">
    <source>
        <dbReference type="ARBA" id="ARBA00012151"/>
    </source>
</evidence>
<keyword evidence="9 13" id="KW-1133">Transmembrane helix</keyword>
<keyword evidence="7 13" id="KW-0949">S-adenosyl-L-methionine</keyword>
<dbReference type="Pfam" id="PF04140">
    <property type="entry name" value="ICMT"/>
    <property type="match status" value="1"/>
</dbReference>
<comment type="catalytic activity">
    <reaction evidence="1 13">
        <text>[protein]-C-terminal S-[(2E,6E)-farnesyl]-L-cysteine + S-adenosyl-L-methionine = [protein]-C-terminal S-[(2E,6E)-farnesyl]-L-cysteine methyl ester + S-adenosyl-L-homocysteine</text>
        <dbReference type="Rhea" id="RHEA:21672"/>
        <dbReference type="Rhea" id="RHEA-COMP:12125"/>
        <dbReference type="Rhea" id="RHEA-COMP:12126"/>
        <dbReference type="ChEBI" id="CHEBI:57856"/>
        <dbReference type="ChEBI" id="CHEBI:59789"/>
        <dbReference type="ChEBI" id="CHEBI:90510"/>
        <dbReference type="ChEBI" id="CHEBI:90511"/>
        <dbReference type="EC" id="2.1.1.100"/>
    </reaction>
</comment>
<evidence type="ECO:0000256" key="5">
    <source>
        <dbReference type="ARBA" id="ARBA00022603"/>
    </source>
</evidence>
<dbReference type="PANTHER" id="PTHR12714:SF9">
    <property type="entry name" value="PROTEIN-S-ISOPRENYLCYSTEINE O-METHYLTRANSFERASE"/>
    <property type="match status" value="1"/>
</dbReference>
<dbReference type="GO" id="GO:0004671">
    <property type="term" value="F:protein C-terminal S-isoprenylcysteine carboxyl O-methyltransferase activity"/>
    <property type="evidence" value="ECO:0007669"/>
    <property type="project" value="UniProtKB-EC"/>
</dbReference>
<evidence type="ECO:0000313" key="16">
    <source>
        <dbReference type="WBParaSite" id="SSLN_0001100501-mRNA-1"/>
    </source>
</evidence>
<dbReference type="WBParaSite" id="SSLN_0001100501-mRNA-1">
    <property type="protein sequence ID" value="SSLN_0001100501-mRNA-1"/>
    <property type="gene ID" value="SSLN_0001100501"/>
</dbReference>
<dbReference type="EC" id="2.1.1.100" evidence="4 13"/>
<feature type="transmembrane region" description="Helical" evidence="13">
    <location>
        <begin position="190"/>
        <end position="208"/>
    </location>
</feature>
<sequence length="344" mass="39105">MGSRQHPHLLPFALNLVRNTVLRFGIRPITEEYQSEASCHSRISLLAYVLGVIATFLCYLLPFSFFSLPTLLVVCATTSCLYALLIRVFCPLLINYTHSSPSNDEPQRTHIPPLYLENLNCAYGLGVVFGLGVAIFLQSSNQPVPKATWPFGLYLCFLTFFHWSEFFVVSLTKPEAISVDLYMLNHSPEYLLAAAASFIEYALEVWLWPAKSTSFAFINLIGLFLCLSGEVLRKVAMFTAARNFSHVVQHVRTTEHQLVRHGVYGWFRHPAYVGWFYWSIGTQLLLLNPICSIVYPLAAYAFFRDRIDGEEASLIRFFGDAYRRYQREVGTGLPFIRGHLSNGM</sequence>
<organism evidence="16">
    <name type="scientific">Schistocephalus solidus</name>
    <name type="common">Tapeworm</name>
    <dbReference type="NCBI Taxonomy" id="70667"/>
    <lineage>
        <taxon>Eukaryota</taxon>
        <taxon>Metazoa</taxon>
        <taxon>Spiralia</taxon>
        <taxon>Lophotrochozoa</taxon>
        <taxon>Platyhelminthes</taxon>
        <taxon>Cestoda</taxon>
        <taxon>Eucestoda</taxon>
        <taxon>Diphyllobothriidea</taxon>
        <taxon>Diphyllobothriidae</taxon>
        <taxon>Schistocephalus</taxon>
    </lineage>
</organism>
<keyword evidence="10 13" id="KW-0472">Membrane</keyword>
<evidence type="ECO:0000256" key="6">
    <source>
        <dbReference type="ARBA" id="ARBA00022679"/>
    </source>
</evidence>
<feature type="transmembrane region" description="Helical" evidence="13">
    <location>
        <begin position="149"/>
        <end position="169"/>
    </location>
</feature>
<keyword evidence="6" id="KW-0808">Transferase</keyword>
<accession>A0A183T296</accession>
<proteinExistence type="inferred from homology"/>
<feature type="transmembrane region" description="Helical" evidence="13">
    <location>
        <begin position="115"/>
        <end position="137"/>
    </location>
</feature>
<dbReference type="Proteomes" id="UP000275846">
    <property type="component" value="Unassembled WGS sequence"/>
</dbReference>
<dbReference type="InterPro" id="IPR025770">
    <property type="entry name" value="PPMT_MeTrfase"/>
</dbReference>
<dbReference type="AlphaFoldDB" id="A0A183T296"/>
<name>A0A183T296_SCHSO</name>
<dbReference type="GO" id="GO:0005789">
    <property type="term" value="C:endoplasmic reticulum membrane"/>
    <property type="evidence" value="ECO:0007669"/>
    <property type="project" value="UniProtKB-SubCell"/>
</dbReference>
<evidence type="ECO:0000256" key="2">
    <source>
        <dbReference type="ARBA" id="ARBA00004141"/>
    </source>
</evidence>
<evidence type="ECO:0000256" key="11">
    <source>
        <dbReference type="ARBA" id="ARBA00023572"/>
    </source>
</evidence>